<evidence type="ECO:0000256" key="3">
    <source>
        <dbReference type="ARBA" id="ARBA00022525"/>
    </source>
</evidence>
<evidence type="ECO:0000256" key="1">
    <source>
        <dbReference type="ARBA" id="ARBA00004613"/>
    </source>
</evidence>
<comment type="subcellular location">
    <subcellularLocation>
        <location evidence="1">Secreted</location>
    </subcellularLocation>
</comment>
<name>A0A8R2G8H3_BOMMO</name>
<keyword evidence="7" id="KW-1185">Reference proteome</keyword>
<dbReference type="Pfam" id="PF03022">
    <property type="entry name" value="MRJP"/>
    <property type="match status" value="2"/>
</dbReference>
<comment type="similarity">
    <text evidence="2">Belongs to the major royal jelly protein family.</text>
</comment>
<protein>
    <submittedName>
        <fullName evidence="6">Uncharacterized protein</fullName>
    </submittedName>
</protein>
<keyword evidence="5" id="KW-0472">Membrane</keyword>
<dbReference type="EnsemblMetazoa" id="XM_012691290.3">
    <property type="protein sequence ID" value="XP_012546744.2"/>
    <property type="gene ID" value="LOC101737351"/>
</dbReference>
<dbReference type="KEGG" id="bmor:101737351"/>
<dbReference type="PANTHER" id="PTHR10009">
    <property type="entry name" value="PROTEIN YELLOW-RELATED"/>
    <property type="match status" value="1"/>
</dbReference>
<dbReference type="RefSeq" id="XP_012546744.2">
    <property type="nucleotide sequence ID" value="XM_012691290.4"/>
</dbReference>
<evidence type="ECO:0000256" key="2">
    <source>
        <dbReference type="ARBA" id="ARBA00009127"/>
    </source>
</evidence>
<organism evidence="6 7">
    <name type="scientific">Bombyx mori</name>
    <name type="common">Silk moth</name>
    <dbReference type="NCBI Taxonomy" id="7091"/>
    <lineage>
        <taxon>Eukaryota</taxon>
        <taxon>Metazoa</taxon>
        <taxon>Ecdysozoa</taxon>
        <taxon>Arthropoda</taxon>
        <taxon>Hexapoda</taxon>
        <taxon>Insecta</taxon>
        <taxon>Pterygota</taxon>
        <taxon>Neoptera</taxon>
        <taxon>Endopterygota</taxon>
        <taxon>Lepidoptera</taxon>
        <taxon>Glossata</taxon>
        <taxon>Ditrysia</taxon>
        <taxon>Bombycoidea</taxon>
        <taxon>Bombycidae</taxon>
        <taxon>Bombycinae</taxon>
        <taxon>Bombyx</taxon>
    </lineage>
</organism>
<keyword evidence="5" id="KW-0812">Transmembrane</keyword>
<dbReference type="GeneID" id="101737351"/>
<evidence type="ECO:0000256" key="4">
    <source>
        <dbReference type="ARBA" id="ARBA00022729"/>
    </source>
</evidence>
<reference evidence="7" key="1">
    <citation type="journal article" date="2008" name="Insect Biochem. Mol. Biol.">
        <title>The genome of a lepidopteran model insect, the silkworm Bombyx mori.</title>
        <authorList>
            <consortium name="International Silkworm Genome Consortium"/>
        </authorList>
    </citation>
    <scope>NUCLEOTIDE SEQUENCE [LARGE SCALE GENOMIC DNA]</scope>
    <source>
        <strain evidence="7">p50T</strain>
    </source>
</reference>
<dbReference type="GO" id="GO:0005576">
    <property type="term" value="C:extracellular region"/>
    <property type="evidence" value="ECO:0007669"/>
    <property type="project" value="UniProtKB-SubCell"/>
</dbReference>
<evidence type="ECO:0000313" key="6">
    <source>
        <dbReference type="EnsemblMetazoa" id="XP_012546744.2"/>
    </source>
</evidence>
<reference evidence="6" key="2">
    <citation type="submission" date="2022-06" db="UniProtKB">
        <authorList>
            <consortium name="EnsemblMetazoa"/>
        </authorList>
    </citation>
    <scope>IDENTIFICATION</scope>
    <source>
        <strain evidence="6">p50T (Dazao)</strain>
    </source>
</reference>
<dbReference type="InterPro" id="IPR011042">
    <property type="entry name" value="6-blade_b-propeller_TolB-like"/>
</dbReference>
<dbReference type="InterPro" id="IPR017996">
    <property type="entry name" value="MRJP/yellow-related"/>
</dbReference>
<dbReference type="PANTHER" id="PTHR10009:SF18">
    <property type="entry name" value="PROTEIN YELLOW-LIKE PROTEIN"/>
    <property type="match status" value="1"/>
</dbReference>
<accession>A0A8R2G8H3</accession>
<evidence type="ECO:0000313" key="7">
    <source>
        <dbReference type="Proteomes" id="UP000005204"/>
    </source>
</evidence>
<sequence>MTNILPSEFIIFIIIIIIMHHGCRRAFIMLYLLLIQLIILPVYDAQQNFQYDYYWILFSYDIDGVKYTNDSDYEHKEGTFAFQDVALEEHEKFLIRQNLIPYDFIHDAYLVIISIPRTRPGIPFTLIYFSRFDYGKEPMLKPFPNSKDGKELISVFNMFEDSCFRLWFVDTGYLDIPGVRKQVQPASLLLYSNLPKSEFQFRKDIDSAFLHNGITSGLRSLSVDFILPCSESYVYITDDTTRDLIVFSLQDLRFTKINRASNTADSWKFIVPQFETQYRLEVKKYRKRPNETYEHYVDFLNSTNQLYEPRSDSRPRDTFNNTYYPNYEGLIYTKNFEGNILLFTNWNRNELYCWNMDTPYEEENVDLLSRVDGAKHRFSALDASGNRFFGLMQRTLNSTSSKFNEDEYNVWFFSINFSEMLEGSKCTKSNQCTDYLTRRSASQTLLFLGRIVPKYVSDNVIRNIENMWNVTGIMN</sequence>
<evidence type="ECO:0000256" key="5">
    <source>
        <dbReference type="SAM" id="Phobius"/>
    </source>
</evidence>
<dbReference type="Gene3D" id="2.120.10.30">
    <property type="entry name" value="TolB, C-terminal domain"/>
    <property type="match status" value="1"/>
</dbReference>
<keyword evidence="3" id="KW-0964">Secreted</keyword>
<feature type="transmembrane region" description="Helical" evidence="5">
    <location>
        <begin position="26"/>
        <end position="43"/>
    </location>
</feature>
<keyword evidence="5" id="KW-1133">Transmembrane helix</keyword>
<proteinExistence type="inferred from homology"/>
<keyword evidence="4" id="KW-0732">Signal</keyword>
<dbReference type="AlphaFoldDB" id="A0A8R2G8H3"/>
<dbReference type="Proteomes" id="UP000005204">
    <property type="component" value="Unassembled WGS sequence"/>
</dbReference>